<evidence type="ECO:0000256" key="2">
    <source>
        <dbReference type="RuleBase" id="RU000363"/>
    </source>
</evidence>
<dbReference type="PANTHER" id="PTHR43157">
    <property type="entry name" value="PHOSPHATIDYLINOSITOL-GLYCAN BIOSYNTHESIS CLASS F PROTEIN-RELATED"/>
    <property type="match status" value="1"/>
</dbReference>
<dbReference type="InterPro" id="IPR036291">
    <property type="entry name" value="NAD(P)-bd_dom_sf"/>
</dbReference>
<feature type="compositionally biased region" description="Polar residues" evidence="3">
    <location>
        <begin position="277"/>
        <end position="296"/>
    </location>
</feature>
<dbReference type="PRINTS" id="PR00081">
    <property type="entry name" value="GDHRDH"/>
</dbReference>
<gene>
    <name evidence="4" type="ORF">ACFFP0_08355</name>
</gene>
<keyword evidence="5" id="KW-1185">Reference proteome</keyword>
<protein>
    <submittedName>
        <fullName evidence="4">SDR family NAD(P)-dependent oxidoreductase</fullName>
    </submittedName>
</protein>
<dbReference type="Proteomes" id="UP001589692">
    <property type="component" value="Unassembled WGS sequence"/>
</dbReference>
<reference evidence="4 5" key="1">
    <citation type="submission" date="2024-09" db="EMBL/GenBank/DDBJ databases">
        <authorList>
            <person name="Sun Q."/>
            <person name="Mori K."/>
        </authorList>
    </citation>
    <scope>NUCLEOTIDE SEQUENCE [LARGE SCALE GENOMIC DNA]</scope>
    <source>
        <strain evidence="4 5">TBRC 4938</strain>
    </source>
</reference>
<dbReference type="RefSeq" id="WP_377258911.1">
    <property type="nucleotide sequence ID" value="NZ_JBHMAA010000010.1"/>
</dbReference>
<name>A0ABV6AE13_9HYPH</name>
<evidence type="ECO:0000313" key="4">
    <source>
        <dbReference type="EMBL" id="MFB9948857.1"/>
    </source>
</evidence>
<dbReference type="SUPFAM" id="SSF51735">
    <property type="entry name" value="NAD(P)-binding Rossmann-fold domains"/>
    <property type="match status" value="1"/>
</dbReference>
<evidence type="ECO:0000256" key="1">
    <source>
        <dbReference type="ARBA" id="ARBA00023002"/>
    </source>
</evidence>
<evidence type="ECO:0000256" key="3">
    <source>
        <dbReference type="SAM" id="MobiDB-lite"/>
    </source>
</evidence>
<accession>A0ABV6AE13</accession>
<dbReference type="PANTHER" id="PTHR43157:SF31">
    <property type="entry name" value="PHOSPHATIDYLINOSITOL-GLYCAN BIOSYNTHESIS CLASS F PROTEIN"/>
    <property type="match status" value="1"/>
</dbReference>
<comment type="similarity">
    <text evidence="2">Belongs to the short-chain dehydrogenases/reductases (SDR) family.</text>
</comment>
<dbReference type="PRINTS" id="PR00080">
    <property type="entry name" value="SDRFAMILY"/>
</dbReference>
<proteinExistence type="inferred from homology"/>
<feature type="region of interest" description="Disordered" evidence="3">
    <location>
        <begin position="274"/>
        <end position="296"/>
    </location>
</feature>
<sequence>MNSPDHKTVLITGSTDGVGRRVAQILGRAGHTVLVHGRDAQRAETTAKEIVAAGGTAHVYLADFSSLAEVRSFADAVSRDHPRIDVLINNAGIGFGRPGGQREVSRDGHELRFAVNYLAPFLLTRLLLPTLARRGSRIVNVASIGQQPIDFADIMLTRRWDGQRAYRQSKLALIMFSFDLADELRTAGVTVNALHPATFMATTMVEESGIAPWSTIDEGAEAILQPAVSAELEGRTDLYFEGKRPAKANAQAYDVEARSRLHALSVELAGLAPADAQSKSASHQPSTPNGDISAQR</sequence>
<keyword evidence="1" id="KW-0560">Oxidoreductase</keyword>
<dbReference type="EMBL" id="JBHMAA010000010">
    <property type="protein sequence ID" value="MFB9948857.1"/>
    <property type="molecule type" value="Genomic_DNA"/>
</dbReference>
<dbReference type="Gene3D" id="3.40.50.720">
    <property type="entry name" value="NAD(P)-binding Rossmann-like Domain"/>
    <property type="match status" value="1"/>
</dbReference>
<dbReference type="InterPro" id="IPR002347">
    <property type="entry name" value="SDR_fam"/>
</dbReference>
<organism evidence="4 5">
    <name type="scientific">Rhizobium puerariae</name>
    <dbReference type="NCBI Taxonomy" id="1585791"/>
    <lineage>
        <taxon>Bacteria</taxon>
        <taxon>Pseudomonadati</taxon>
        <taxon>Pseudomonadota</taxon>
        <taxon>Alphaproteobacteria</taxon>
        <taxon>Hyphomicrobiales</taxon>
        <taxon>Rhizobiaceae</taxon>
        <taxon>Rhizobium/Agrobacterium group</taxon>
        <taxon>Rhizobium</taxon>
    </lineage>
</organism>
<dbReference type="Pfam" id="PF00106">
    <property type="entry name" value="adh_short"/>
    <property type="match status" value="1"/>
</dbReference>
<evidence type="ECO:0000313" key="5">
    <source>
        <dbReference type="Proteomes" id="UP001589692"/>
    </source>
</evidence>
<comment type="caution">
    <text evidence="4">The sequence shown here is derived from an EMBL/GenBank/DDBJ whole genome shotgun (WGS) entry which is preliminary data.</text>
</comment>